<organism evidence="4 5">
    <name type="scientific">Rhizophagus irregularis</name>
    <dbReference type="NCBI Taxonomy" id="588596"/>
    <lineage>
        <taxon>Eukaryota</taxon>
        <taxon>Fungi</taxon>
        <taxon>Fungi incertae sedis</taxon>
        <taxon>Mucoromycota</taxon>
        <taxon>Glomeromycotina</taxon>
        <taxon>Glomeromycetes</taxon>
        <taxon>Glomerales</taxon>
        <taxon>Glomeraceae</taxon>
        <taxon>Rhizophagus</taxon>
    </lineage>
</organism>
<dbReference type="EMBL" id="LLXH01000225">
    <property type="protein sequence ID" value="PKC70381.1"/>
    <property type="molecule type" value="Genomic_DNA"/>
</dbReference>
<protein>
    <submittedName>
        <fullName evidence="4">Kinase-like protein</fullName>
    </submittedName>
</protein>
<dbReference type="InterPro" id="IPR051681">
    <property type="entry name" value="Ser/Thr_Kinases-Pseudokinases"/>
</dbReference>
<evidence type="ECO:0000313" key="4">
    <source>
        <dbReference type="EMBL" id="PKC70381.1"/>
    </source>
</evidence>
<dbReference type="SUPFAM" id="SSF56112">
    <property type="entry name" value="Protein kinase-like (PK-like)"/>
    <property type="match status" value="1"/>
</dbReference>
<dbReference type="VEuPathDB" id="FungiDB:RhiirA1_454861"/>
<evidence type="ECO:0000313" key="5">
    <source>
        <dbReference type="Proteomes" id="UP000232688"/>
    </source>
</evidence>
<dbReference type="InterPro" id="IPR011009">
    <property type="entry name" value="Kinase-like_dom_sf"/>
</dbReference>
<dbReference type="GO" id="GO:0005524">
    <property type="term" value="F:ATP binding"/>
    <property type="evidence" value="ECO:0007669"/>
    <property type="project" value="UniProtKB-KW"/>
</dbReference>
<dbReference type="AlphaFoldDB" id="A0A2N0S493"/>
<name>A0A2N0S493_9GLOM</name>
<dbReference type="PRINTS" id="PR00109">
    <property type="entry name" value="TYRKINASE"/>
</dbReference>
<dbReference type="Proteomes" id="UP000232688">
    <property type="component" value="Unassembled WGS sequence"/>
</dbReference>
<evidence type="ECO:0000256" key="1">
    <source>
        <dbReference type="ARBA" id="ARBA00022741"/>
    </source>
</evidence>
<dbReference type="GO" id="GO:0004672">
    <property type="term" value="F:protein kinase activity"/>
    <property type="evidence" value="ECO:0007669"/>
    <property type="project" value="InterPro"/>
</dbReference>
<dbReference type="Gene3D" id="1.10.510.10">
    <property type="entry name" value="Transferase(Phosphotransferase) domain 1"/>
    <property type="match status" value="1"/>
</dbReference>
<keyword evidence="4" id="KW-0808">Transferase</keyword>
<reference evidence="4 5" key="2">
    <citation type="submission" date="2017-10" db="EMBL/GenBank/DDBJ databases">
        <title>Genome analyses suggest a sexual origin of heterokaryosis in a supposedly ancient asexual fungus.</title>
        <authorList>
            <person name="Corradi N."/>
            <person name="Sedzielewska K."/>
            <person name="Noel J."/>
            <person name="Charron P."/>
            <person name="Farinelli L."/>
            <person name="Marton T."/>
            <person name="Kruger M."/>
            <person name="Pelin A."/>
            <person name="Brachmann A."/>
            <person name="Corradi N."/>
        </authorList>
    </citation>
    <scope>NUCLEOTIDE SEQUENCE [LARGE SCALE GENOMIC DNA]</scope>
    <source>
        <strain evidence="4 5">A1</strain>
    </source>
</reference>
<dbReference type="Pfam" id="PF07714">
    <property type="entry name" value="PK_Tyr_Ser-Thr"/>
    <property type="match status" value="1"/>
</dbReference>
<reference evidence="4 5" key="1">
    <citation type="submission" date="2017-10" db="EMBL/GenBank/DDBJ databases">
        <title>Extensive intraspecific genome diversity in a model arbuscular mycorrhizal fungus.</title>
        <authorList>
            <person name="Chen E.C.H."/>
            <person name="Morin E."/>
            <person name="Baudet D."/>
            <person name="Noel J."/>
            <person name="Ndikumana S."/>
            <person name="Charron P."/>
            <person name="St-Onge C."/>
            <person name="Giorgi J."/>
            <person name="Grigoriev I.V."/>
            <person name="Roux C."/>
            <person name="Martin F.M."/>
            <person name="Corradi N."/>
        </authorList>
    </citation>
    <scope>NUCLEOTIDE SEQUENCE [LARGE SCALE GENOMIC DNA]</scope>
    <source>
        <strain evidence="4 5">A1</strain>
    </source>
</reference>
<comment type="caution">
    <text evidence="4">The sequence shown here is derived from an EMBL/GenBank/DDBJ whole genome shotgun (WGS) entry which is preliminary data.</text>
</comment>
<dbReference type="InterPro" id="IPR059179">
    <property type="entry name" value="MLKL-like_MCAfunc"/>
</dbReference>
<gene>
    <name evidence="4" type="ORF">RhiirA1_454861</name>
</gene>
<dbReference type="InterPro" id="IPR036537">
    <property type="entry name" value="Adaptor_Cbl_N_dom_sf"/>
</dbReference>
<dbReference type="PANTHER" id="PTHR44329">
    <property type="entry name" value="SERINE/THREONINE-PROTEIN KINASE TNNI3K-RELATED"/>
    <property type="match status" value="1"/>
</dbReference>
<dbReference type="VEuPathDB" id="FungiDB:FUN_006582"/>
<keyword evidence="2" id="KW-0067">ATP-binding</keyword>
<dbReference type="GO" id="GO:0007166">
    <property type="term" value="P:cell surface receptor signaling pathway"/>
    <property type="evidence" value="ECO:0007669"/>
    <property type="project" value="InterPro"/>
</dbReference>
<proteinExistence type="predicted"/>
<keyword evidence="1" id="KW-0547">Nucleotide-binding</keyword>
<sequence>MSYFLARVFDKEAFIGRTIKNLDDNIKVFLIKNKKIFILTYLFLFIKVDPKWRINMKGVLRFYIDRVLRVLREFDYNEMEDDKSNKKKAKHLDDMASIASQWIQSASPLLGIAKFVPLINEFGAIFDEIIDIVEAAEHNKRTCGVLLKRVHVANSVVRQFREKKDDPVFFNKENYLSLQRLTVIIGQIKIFVSEISQLKTLKKYIGAKNIEKTFADLCKEFDSSFNFLLVSIDLNRSKSIEDKLEEFKADQDYFAELLREMVKDVRDRIQSSSTVLGDIAPVLVPFTKFVPLIKEIGAIVDEIFDVVEAAEHNKRTCIVLLERVRVADSAIRQFRGKKDDPVFFNNENYLFLQELSYIITQIKKFVSEISQLKTLTNYIEAKNIEKTFADLCKEFDSSFNFLLVSIDLKRSKSIEDKLEELKANQYELMKIALENLMADSSQNQKKIENIFQDYLLTIYLFKNQEWIKKKLEKEDISYFEYNEFSKPIPISKGGFGIVYKAETNDKKPVALKSLIGSVIDENIIKNFVKELKLLRMVSYHDNINRFLGITKDNTGYVMVLEYANEGNLREYLEKKFDSLQWENKIQMALDITRGLLCLHSRNIIHRDLHSKNILVNDGKLLIADFGLSKQLTEVTSNSTSNRMGIIEYVEPQCIRNVNYVKDKRSDVYSLGVLLWEITSGRPPFCTVERDMLGYHISHENLREEPIEGTPLEYQQLYQKCWDGDPEKRPKINQIYKEILSQSNVNDISEQSEDSLVNNDSFDNLNIQSCQSDLCIKTELVI</sequence>
<dbReference type="GO" id="GO:0097527">
    <property type="term" value="P:necroptotic signaling pathway"/>
    <property type="evidence" value="ECO:0007669"/>
    <property type="project" value="TreeGrafter"/>
</dbReference>
<dbReference type="InterPro" id="IPR001245">
    <property type="entry name" value="Ser-Thr/Tyr_kinase_cat_dom"/>
</dbReference>
<keyword evidence="4" id="KW-0418">Kinase</keyword>
<feature type="domain" description="Protein kinase" evidence="3">
    <location>
        <begin position="484"/>
        <end position="744"/>
    </location>
</feature>
<dbReference type="VEuPathDB" id="FungiDB:RhiirFUN_010505"/>
<evidence type="ECO:0000256" key="2">
    <source>
        <dbReference type="ARBA" id="ARBA00022840"/>
    </source>
</evidence>
<dbReference type="PANTHER" id="PTHR44329:SF298">
    <property type="entry name" value="MIXED LINEAGE KINASE DOMAIN-LIKE PROTEIN"/>
    <property type="match status" value="1"/>
</dbReference>
<dbReference type="PROSITE" id="PS50011">
    <property type="entry name" value="PROTEIN_KINASE_DOM"/>
    <property type="match status" value="1"/>
</dbReference>
<dbReference type="Gene3D" id="1.20.930.20">
    <property type="entry name" value="Adaptor protein Cbl, N-terminal domain"/>
    <property type="match status" value="2"/>
</dbReference>
<dbReference type="InterPro" id="IPR000719">
    <property type="entry name" value="Prot_kinase_dom"/>
</dbReference>
<accession>A0A2N0S493</accession>
<dbReference type="CDD" id="cd21037">
    <property type="entry name" value="MLKL_NTD"/>
    <property type="match status" value="2"/>
</dbReference>
<evidence type="ECO:0000259" key="3">
    <source>
        <dbReference type="PROSITE" id="PS50011"/>
    </source>
</evidence>